<dbReference type="InterPro" id="IPR050764">
    <property type="entry name" value="CbbQ/NirQ/NorQ/GpvN"/>
</dbReference>
<proteinExistence type="predicted"/>
<gene>
    <name evidence="3" type="ORF">ACFFK0_26460</name>
</gene>
<accession>A0ABV6DTH0</accession>
<dbReference type="EMBL" id="JBHLWN010000106">
    <property type="protein sequence ID" value="MFC0215946.1"/>
    <property type="molecule type" value="Genomic_DNA"/>
</dbReference>
<dbReference type="InterPro" id="IPR011703">
    <property type="entry name" value="ATPase_AAA-3"/>
</dbReference>
<dbReference type="PIRSF" id="PIRSF002849">
    <property type="entry name" value="AAA_ATPase_chaperone_MoxR_prd"/>
    <property type="match status" value="1"/>
</dbReference>
<dbReference type="InterPro" id="IPR027417">
    <property type="entry name" value="P-loop_NTPase"/>
</dbReference>
<dbReference type="InterPro" id="IPR041628">
    <property type="entry name" value="ChlI/MoxR_AAA_lid"/>
</dbReference>
<name>A0ABV6DTH0_9BACL</name>
<dbReference type="PANTHER" id="PTHR42759">
    <property type="entry name" value="MOXR FAMILY PROTEIN"/>
    <property type="match status" value="1"/>
</dbReference>
<comment type="caution">
    <text evidence="3">The sequence shown here is derived from an EMBL/GenBank/DDBJ whole genome shotgun (WGS) entry which is preliminary data.</text>
</comment>
<protein>
    <submittedName>
        <fullName evidence="3">AAA family ATPase</fullName>
    </submittedName>
</protein>
<organism evidence="3 4">
    <name type="scientific">Paenibacillus chartarius</name>
    <dbReference type="NCBI Taxonomy" id="747481"/>
    <lineage>
        <taxon>Bacteria</taxon>
        <taxon>Bacillati</taxon>
        <taxon>Bacillota</taxon>
        <taxon>Bacilli</taxon>
        <taxon>Bacillales</taxon>
        <taxon>Paenibacillaceae</taxon>
        <taxon>Paenibacillus</taxon>
    </lineage>
</organism>
<dbReference type="CDD" id="cd00009">
    <property type="entry name" value="AAA"/>
    <property type="match status" value="1"/>
</dbReference>
<dbReference type="RefSeq" id="WP_377473629.1">
    <property type="nucleotide sequence ID" value="NZ_JBHLWN010000106.1"/>
</dbReference>
<evidence type="ECO:0000259" key="1">
    <source>
        <dbReference type="Pfam" id="PF07726"/>
    </source>
</evidence>
<evidence type="ECO:0000313" key="4">
    <source>
        <dbReference type="Proteomes" id="UP001589776"/>
    </source>
</evidence>
<dbReference type="Pfam" id="PF17863">
    <property type="entry name" value="AAA_lid_2"/>
    <property type="match status" value="1"/>
</dbReference>
<evidence type="ECO:0000313" key="3">
    <source>
        <dbReference type="EMBL" id="MFC0215946.1"/>
    </source>
</evidence>
<dbReference type="Gene3D" id="1.10.8.80">
    <property type="entry name" value="Magnesium chelatase subunit I, C-Terminal domain"/>
    <property type="match status" value="1"/>
</dbReference>
<sequence>MSSSPSLWLDQPHVLIERIMTNVEKVILGKRDVVEKVVIALLCGGHLLLEDVPGVGKTMLVRAVSRTVGCDFKRIQGTPDLLPSDVTGVSVYNSRTEAFEFRPGPIMASIVLADELNRMPPKTQASLLEAMEEGRVTVDGVTYELPKPFLLLATQNPVDFDGTYPLPEAQLDRFLMKVSIGYPDAKHEVQLLGRTGERPALEALRPVLLQEELVELQREASRVHVDDSLKQYIVALASATRSSSDTLLGASPRATVALYKAVQARAFLQGRTYAIPDDVKIMTEPVFAHRLQLTPEARLSGRSGETVVRAAVGTVPIPPSSYAASSASAG</sequence>
<keyword evidence="4" id="KW-1185">Reference proteome</keyword>
<dbReference type="Proteomes" id="UP001589776">
    <property type="component" value="Unassembled WGS sequence"/>
</dbReference>
<feature type="domain" description="ChlI/MoxR AAA lid" evidence="2">
    <location>
        <begin position="239"/>
        <end position="309"/>
    </location>
</feature>
<evidence type="ECO:0000259" key="2">
    <source>
        <dbReference type="Pfam" id="PF17863"/>
    </source>
</evidence>
<feature type="domain" description="ATPase AAA-3" evidence="1">
    <location>
        <begin position="46"/>
        <end position="176"/>
    </location>
</feature>
<dbReference type="PANTHER" id="PTHR42759:SF5">
    <property type="entry name" value="METHANOL DEHYDROGENASE REGULATOR"/>
    <property type="match status" value="1"/>
</dbReference>
<reference evidence="3 4" key="1">
    <citation type="submission" date="2024-09" db="EMBL/GenBank/DDBJ databases">
        <authorList>
            <person name="Sun Q."/>
            <person name="Mori K."/>
        </authorList>
    </citation>
    <scope>NUCLEOTIDE SEQUENCE [LARGE SCALE GENOMIC DNA]</scope>
    <source>
        <strain evidence="3 4">CCM 7759</strain>
    </source>
</reference>
<dbReference type="Gene3D" id="3.40.50.300">
    <property type="entry name" value="P-loop containing nucleotide triphosphate hydrolases"/>
    <property type="match status" value="1"/>
</dbReference>
<dbReference type="Pfam" id="PF07726">
    <property type="entry name" value="AAA_3"/>
    <property type="match status" value="1"/>
</dbReference>
<dbReference type="SUPFAM" id="SSF52540">
    <property type="entry name" value="P-loop containing nucleoside triphosphate hydrolases"/>
    <property type="match status" value="1"/>
</dbReference>